<dbReference type="SUPFAM" id="SSF57667">
    <property type="entry name" value="beta-beta-alpha zinc fingers"/>
    <property type="match status" value="1"/>
</dbReference>
<sequence>MTFIPEERFKSINIIIYYYYNMKYACNLCNYKTNDRRLWYSHRNSQKHIKNITQLDNSTDKTMTKKSEDNPNLIRSKSLTMTAEKEHICEHCHELFTLKSNLSRHLKYCKKNKYNLLQDEYEKYKQEKELEIRINKDNLNLKHENDILKEKLKSSESEKLALQKQYETHIETLKNENKFQKQLIESAGGMIKKSMNTMSYLLLNYNEAPQLKALNDYSIISKNTNTLIENLIHYHKKGKFDKYLGDFLVQQYKKDDPKLQTLWSSDSERLNYFIRELINNNSQQNKDLKHSDVLLNKSKKELSWFIDKKGLKVKKNIIDPLLEYIYDIGVKYLNEKNKEIEHLDTENATKLVFNMQEIGQINHDIRNNTVSNNINKYIAPHFYLNKD</sequence>
<proteinExistence type="predicted"/>
<feature type="coiled-coil region" evidence="1">
    <location>
        <begin position="114"/>
        <end position="165"/>
    </location>
</feature>
<name>A0A1V0SAF2_9VIRU</name>
<evidence type="ECO:0000256" key="1">
    <source>
        <dbReference type="SAM" id="Coils"/>
    </source>
</evidence>
<accession>A0A1V0SAF2</accession>
<protein>
    <recommendedName>
        <fullName evidence="3">C2H2-type domain-containing protein</fullName>
    </recommendedName>
</protein>
<reference evidence="2" key="1">
    <citation type="journal article" date="2017" name="Science">
        <title>Giant viruses with an expanded complement of translation system components.</title>
        <authorList>
            <person name="Schulz F."/>
            <person name="Yutin N."/>
            <person name="Ivanova N.N."/>
            <person name="Ortega D.R."/>
            <person name="Lee T.K."/>
            <person name="Vierheilig J."/>
            <person name="Daims H."/>
            <person name="Horn M."/>
            <person name="Wagner M."/>
            <person name="Jensen G.J."/>
            <person name="Kyrpides N.C."/>
            <person name="Koonin E.V."/>
            <person name="Woyke T."/>
        </authorList>
    </citation>
    <scope>NUCLEOTIDE SEQUENCE</scope>
    <source>
        <strain evidence="2">CTV1</strain>
    </source>
</reference>
<gene>
    <name evidence="2" type="ORF">Catovirus_1_729</name>
</gene>
<organism evidence="2">
    <name type="scientific">Catovirus CTV1</name>
    <dbReference type="NCBI Taxonomy" id="1977631"/>
    <lineage>
        <taxon>Viruses</taxon>
        <taxon>Varidnaviria</taxon>
        <taxon>Bamfordvirae</taxon>
        <taxon>Nucleocytoviricota</taxon>
        <taxon>Megaviricetes</taxon>
        <taxon>Imitervirales</taxon>
        <taxon>Mimiviridae</taxon>
        <taxon>Klosneuvirinae</taxon>
        <taxon>Catovirus</taxon>
    </lineage>
</organism>
<keyword evidence="1" id="KW-0175">Coiled coil</keyword>
<dbReference type="EMBL" id="KY684083">
    <property type="protein sequence ID" value="ARF08679.1"/>
    <property type="molecule type" value="Genomic_DNA"/>
</dbReference>
<evidence type="ECO:0008006" key="3">
    <source>
        <dbReference type="Google" id="ProtNLM"/>
    </source>
</evidence>
<evidence type="ECO:0000313" key="2">
    <source>
        <dbReference type="EMBL" id="ARF08679.1"/>
    </source>
</evidence>
<dbReference type="InterPro" id="IPR036236">
    <property type="entry name" value="Znf_C2H2_sf"/>
</dbReference>